<evidence type="ECO:0000313" key="6">
    <source>
        <dbReference type="EMBL" id="SDR55083.1"/>
    </source>
</evidence>
<dbReference type="GO" id="GO:0046872">
    <property type="term" value="F:metal ion binding"/>
    <property type="evidence" value="ECO:0007669"/>
    <property type="project" value="UniProtKB-KW"/>
</dbReference>
<dbReference type="SUPFAM" id="SSF51316">
    <property type="entry name" value="Mss4-like"/>
    <property type="match status" value="1"/>
</dbReference>
<evidence type="ECO:0000313" key="7">
    <source>
        <dbReference type="Proteomes" id="UP000183487"/>
    </source>
</evidence>
<evidence type="ECO:0000256" key="4">
    <source>
        <dbReference type="ARBA" id="ARBA00023239"/>
    </source>
</evidence>
<organism evidence="6 7">
    <name type="scientific">Paraburkholderia fungorum</name>
    <dbReference type="NCBI Taxonomy" id="134537"/>
    <lineage>
        <taxon>Bacteria</taxon>
        <taxon>Pseudomonadati</taxon>
        <taxon>Pseudomonadota</taxon>
        <taxon>Betaproteobacteria</taxon>
        <taxon>Burkholderiales</taxon>
        <taxon>Burkholderiaceae</taxon>
        <taxon>Paraburkholderia</taxon>
    </lineage>
</organism>
<dbReference type="RefSeq" id="WP_216350664.1">
    <property type="nucleotide sequence ID" value="NZ_FNKP01000004.1"/>
</dbReference>
<gene>
    <name evidence="6" type="ORF">SAMN05443245_7588</name>
</gene>
<comment type="similarity">
    <text evidence="1">Belongs to the Gfa family.</text>
</comment>
<dbReference type="Pfam" id="PF04828">
    <property type="entry name" value="GFA"/>
    <property type="match status" value="1"/>
</dbReference>
<dbReference type="PROSITE" id="PS51891">
    <property type="entry name" value="CENP_V_GFA"/>
    <property type="match status" value="1"/>
</dbReference>
<evidence type="ECO:0000256" key="2">
    <source>
        <dbReference type="ARBA" id="ARBA00022723"/>
    </source>
</evidence>
<reference evidence="7" key="1">
    <citation type="submission" date="2016-10" db="EMBL/GenBank/DDBJ databases">
        <authorList>
            <person name="Varghese N."/>
        </authorList>
    </citation>
    <scope>NUCLEOTIDE SEQUENCE [LARGE SCALE GENOMIC DNA]</scope>
    <source>
        <strain evidence="7">GAS106B</strain>
    </source>
</reference>
<keyword evidence="4" id="KW-0456">Lyase</keyword>
<feature type="domain" description="CENP-V/GFA" evidence="5">
    <location>
        <begin position="79"/>
        <end position="196"/>
    </location>
</feature>
<dbReference type="InterPro" id="IPR006913">
    <property type="entry name" value="CENP-V/GFA"/>
</dbReference>
<keyword evidence="3" id="KW-0862">Zinc</keyword>
<dbReference type="AlphaFoldDB" id="A0A1H1JYH8"/>
<evidence type="ECO:0000256" key="3">
    <source>
        <dbReference type="ARBA" id="ARBA00022833"/>
    </source>
</evidence>
<keyword evidence="7" id="KW-1185">Reference proteome</keyword>
<dbReference type="EMBL" id="FNKP01000004">
    <property type="protein sequence ID" value="SDR55083.1"/>
    <property type="molecule type" value="Genomic_DNA"/>
</dbReference>
<name>A0A1H1JYH8_9BURK</name>
<dbReference type="Proteomes" id="UP000183487">
    <property type="component" value="Unassembled WGS sequence"/>
</dbReference>
<proteinExistence type="inferred from homology"/>
<protein>
    <submittedName>
        <fullName evidence="6">Uncharacterized conserved protein</fullName>
    </submittedName>
</protein>
<evidence type="ECO:0000259" key="5">
    <source>
        <dbReference type="PROSITE" id="PS51891"/>
    </source>
</evidence>
<dbReference type="InterPro" id="IPR011057">
    <property type="entry name" value="Mss4-like_sf"/>
</dbReference>
<evidence type="ECO:0000256" key="1">
    <source>
        <dbReference type="ARBA" id="ARBA00005495"/>
    </source>
</evidence>
<dbReference type="GO" id="GO:0016846">
    <property type="term" value="F:carbon-sulfur lyase activity"/>
    <property type="evidence" value="ECO:0007669"/>
    <property type="project" value="InterPro"/>
</dbReference>
<dbReference type="Gene3D" id="3.90.1590.10">
    <property type="entry name" value="glutathione-dependent formaldehyde- activating enzyme (gfa)"/>
    <property type="match status" value="1"/>
</dbReference>
<sequence length="209" mass="22762">MEFNCLEAATWQCVFPTRCRQSRLPQPDARERICRAIKATLHCAGDEEVPASKLQASHLFNVSKDRKAIEGNNDVTAPFSGACACGSIRYVCSRAPVATLNCHCLDCQRASGAPFASGFIVRVSDVTITGSPKTYSVRASSGKLATRSFCSDCGTPLFTRGEAAPEVMSIRFPTLYDPSKFQPMLDIWTSSAQPWTCLSQATPHYPQSP</sequence>
<accession>A0A1H1JYH8</accession>
<keyword evidence="2" id="KW-0479">Metal-binding</keyword>
<dbReference type="PANTHER" id="PTHR33337:SF40">
    <property type="entry name" value="CENP-V_GFA DOMAIN-CONTAINING PROTEIN-RELATED"/>
    <property type="match status" value="1"/>
</dbReference>
<dbReference type="PANTHER" id="PTHR33337">
    <property type="entry name" value="GFA DOMAIN-CONTAINING PROTEIN"/>
    <property type="match status" value="1"/>
</dbReference>